<feature type="signal peptide" evidence="1">
    <location>
        <begin position="1"/>
        <end position="18"/>
    </location>
</feature>
<name>A0ABY8L3L2_9FLAO</name>
<dbReference type="Proteomes" id="UP001232001">
    <property type="component" value="Chromosome"/>
</dbReference>
<sequence>MKKIILLFITIFSFFSCTEDSTSIINSDNLLLGYWSKAQFKNEELTFTRLTSLPDEEYGVSFKEDGTFIERTSGWCGTPPLIFFNVKGTWKASDKTVIEVSTQSYLSSFNWQIQLLTDEKLVVKRVLSEQEKDHRKLLDLFIEIQNLVYGVSCTDSSNWTFTAYGSNTCGGPKGYIAYSTEIDTENFLQKVAAYTEAERLYNIKWGIFSTCDTPSKPIGVACQNGYPVLKY</sequence>
<gene>
    <name evidence="2" type="ORF">P8625_10890</name>
</gene>
<dbReference type="PROSITE" id="PS51257">
    <property type="entry name" value="PROKAR_LIPOPROTEIN"/>
    <property type="match status" value="1"/>
</dbReference>
<keyword evidence="1" id="KW-0732">Signal</keyword>
<evidence type="ECO:0000313" key="3">
    <source>
        <dbReference type="Proteomes" id="UP001232001"/>
    </source>
</evidence>
<accession>A0ABY8L3L2</accession>
<dbReference type="EMBL" id="CP122539">
    <property type="protein sequence ID" value="WGH74594.1"/>
    <property type="molecule type" value="Genomic_DNA"/>
</dbReference>
<proteinExistence type="predicted"/>
<reference evidence="2 3" key="1">
    <citation type="submission" date="2023-04" db="EMBL/GenBank/DDBJ databases">
        <title>Tenacibaculum tangerinum sp. nov., isolated from sea tidal flat of South Korea.</title>
        <authorList>
            <person name="Lee S.H."/>
            <person name="Kim J.-J."/>
        </authorList>
    </citation>
    <scope>NUCLEOTIDE SEQUENCE [LARGE SCALE GENOMIC DNA]</scope>
    <source>
        <strain evidence="2 3">GRR-S3-23</strain>
    </source>
</reference>
<evidence type="ECO:0000256" key="1">
    <source>
        <dbReference type="SAM" id="SignalP"/>
    </source>
</evidence>
<organism evidence="2 3">
    <name type="scientific">Tenacibaculum tangerinum</name>
    <dbReference type="NCBI Taxonomy" id="3038772"/>
    <lineage>
        <taxon>Bacteria</taxon>
        <taxon>Pseudomonadati</taxon>
        <taxon>Bacteroidota</taxon>
        <taxon>Flavobacteriia</taxon>
        <taxon>Flavobacteriales</taxon>
        <taxon>Flavobacteriaceae</taxon>
        <taxon>Tenacibaculum</taxon>
    </lineage>
</organism>
<feature type="chain" id="PRO_5046173200" description="Lipocalin-like domain-containing protein" evidence="1">
    <location>
        <begin position="19"/>
        <end position="231"/>
    </location>
</feature>
<keyword evidence="3" id="KW-1185">Reference proteome</keyword>
<evidence type="ECO:0008006" key="4">
    <source>
        <dbReference type="Google" id="ProtNLM"/>
    </source>
</evidence>
<evidence type="ECO:0000313" key="2">
    <source>
        <dbReference type="EMBL" id="WGH74594.1"/>
    </source>
</evidence>
<protein>
    <recommendedName>
        <fullName evidence="4">Lipocalin-like domain-containing protein</fullName>
    </recommendedName>
</protein>
<dbReference type="RefSeq" id="WP_279650487.1">
    <property type="nucleotide sequence ID" value="NZ_CP122539.1"/>
</dbReference>